<dbReference type="PANTHER" id="PTHR32308:SF0">
    <property type="entry name" value="HPCH_HPAI ALDOLASE_CITRATE LYASE DOMAIN-CONTAINING PROTEIN"/>
    <property type="match status" value="1"/>
</dbReference>
<protein>
    <recommendedName>
        <fullName evidence="6">HpcH/HpaI aldolase/citrate lyase domain-containing protein</fullName>
    </recommendedName>
</protein>
<evidence type="ECO:0000256" key="5">
    <source>
        <dbReference type="PIRSR" id="PIRSR015582-2"/>
    </source>
</evidence>
<name>A0A2S4KLC5_9HYPO</name>
<evidence type="ECO:0000256" key="4">
    <source>
        <dbReference type="PIRSR" id="PIRSR015582-1"/>
    </source>
</evidence>
<comment type="caution">
    <text evidence="7">The sequence shown here is derived from an EMBL/GenBank/DDBJ whole genome shotgun (WGS) entry which is preliminary data.</text>
</comment>
<evidence type="ECO:0000256" key="1">
    <source>
        <dbReference type="ARBA" id="ARBA00001946"/>
    </source>
</evidence>
<feature type="binding site" evidence="5">
    <location>
        <position position="150"/>
    </location>
    <ligand>
        <name>Mg(2+)</name>
        <dbReference type="ChEBI" id="CHEBI:18420"/>
    </ligand>
</feature>
<accession>A0A2S4KLC5</accession>
<dbReference type="EMBL" id="PKSG01001110">
    <property type="protein sequence ID" value="POR30982.1"/>
    <property type="molecule type" value="Genomic_DNA"/>
</dbReference>
<dbReference type="InterPro" id="IPR005000">
    <property type="entry name" value="Aldolase/citrate-lyase_domain"/>
</dbReference>
<evidence type="ECO:0000313" key="7">
    <source>
        <dbReference type="EMBL" id="POR30982.1"/>
    </source>
</evidence>
<dbReference type="InterPro" id="IPR040442">
    <property type="entry name" value="Pyrv_kinase-like_dom_sf"/>
</dbReference>
<feature type="binding site" evidence="4">
    <location>
        <position position="150"/>
    </location>
    <ligand>
        <name>substrate</name>
    </ligand>
</feature>
<feature type="domain" description="HpcH/HpaI aldolase/citrate lyase" evidence="6">
    <location>
        <begin position="10"/>
        <end position="253"/>
    </location>
</feature>
<keyword evidence="2 5" id="KW-0479">Metal-binding</keyword>
<dbReference type="OrthoDB" id="1773at2759"/>
<dbReference type="PANTHER" id="PTHR32308">
    <property type="entry name" value="LYASE BETA SUBUNIT, PUTATIVE (AFU_ORTHOLOGUE AFUA_4G13030)-RELATED"/>
    <property type="match status" value="1"/>
</dbReference>
<dbReference type="Pfam" id="PF03328">
    <property type="entry name" value="HpcH_HpaI"/>
    <property type="match status" value="1"/>
</dbReference>
<keyword evidence="8" id="KW-1185">Reference proteome</keyword>
<keyword evidence="3 5" id="KW-0460">Magnesium</keyword>
<dbReference type="Proteomes" id="UP000237481">
    <property type="component" value="Unassembled WGS sequence"/>
</dbReference>
<sequence length="334" mass="36058">MAQASSFLRRALLYVPGASQKMLDKSCSLKVDSIIYDLEDSVLPEAKDAARSLVSKHIFGNDMIRASRTPDEVAVRVNGVKTGLALQDITEIVRSGRQTLDTIVLPKVESAAELHFVADVIRHIAPTRAVSGIANDERQHRPLTVLALIESARGLCNIHSICREGRALGILSGIAFAAEDFAADLSLSHLPDRRELLFARSSLVTAARAFEVPSIVDLVSTVVPTDAELKAALAEESLEGRALGFTGKQCIHPQQVGAVQAAFGPSEQELEWAVRVDIGDAAARREGKGAWRLDGKMVDAPVLKRARELLQRADKCGIDTMSLRARLEGEMGAP</sequence>
<comment type="cofactor">
    <cofactor evidence="1">
        <name>Mg(2+)</name>
        <dbReference type="ChEBI" id="CHEBI:18420"/>
    </cofactor>
</comment>
<feature type="binding site" evidence="4">
    <location>
        <position position="76"/>
    </location>
    <ligand>
        <name>substrate</name>
    </ligand>
</feature>
<organism evidence="7 8">
    <name type="scientific">Tolypocladium paradoxum</name>
    <dbReference type="NCBI Taxonomy" id="94208"/>
    <lineage>
        <taxon>Eukaryota</taxon>
        <taxon>Fungi</taxon>
        <taxon>Dikarya</taxon>
        <taxon>Ascomycota</taxon>
        <taxon>Pezizomycotina</taxon>
        <taxon>Sordariomycetes</taxon>
        <taxon>Hypocreomycetidae</taxon>
        <taxon>Hypocreales</taxon>
        <taxon>Ophiocordycipitaceae</taxon>
        <taxon>Tolypocladium</taxon>
    </lineage>
</organism>
<reference evidence="7 8" key="1">
    <citation type="submission" date="2018-01" db="EMBL/GenBank/DDBJ databases">
        <title>Harnessing the power of phylogenomics to disentangle the directionality and signatures of interkingdom host jumping in the parasitic fungal genus Tolypocladium.</title>
        <authorList>
            <person name="Quandt C.A."/>
            <person name="Patterson W."/>
            <person name="Spatafora J.W."/>
        </authorList>
    </citation>
    <scope>NUCLEOTIDE SEQUENCE [LARGE SCALE GENOMIC DNA]</scope>
    <source>
        <strain evidence="7 8">NRBC 100945</strain>
    </source>
</reference>
<dbReference type="Gene3D" id="3.20.20.60">
    <property type="entry name" value="Phosphoenolpyruvate-binding domains"/>
    <property type="match status" value="1"/>
</dbReference>
<dbReference type="GO" id="GO:0000287">
    <property type="term" value="F:magnesium ion binding"/>
    <property type="evidence" value="ECO:0007669"/>
    <property type="project" value="TreeGrafter"/>
</dbReference>
<evidence type="ECO:0000256" key="2">
    <source>
        <dbReference type="ARBA" id="ARBA00022723"/>
    </source>
</evidence>
<dbReference type="InterPro" id="IPR015813">
    <property type="entry name" value="Pyrv/PenolPyrv_kinase-like_dom"/>
</dbReference>
<feature type="binding site" evidence="5">
    <location>
        <position position="180"/>
    </location>
    <ligand>
        <name>Mg(2+)</name>
        <dbReference type="ChEBI" id="CHEBI:18420"/>
    </ligand>
</feature>
<dbReference type="SUPFAM" id="SSF51621">
    <property type="entry name" value="Phosphoenolpyruvate/pyruvate domain"/>
    <property type="match status" value="1"/>
</dbReference>
<evidence type="ECO:0000256" key="3">
    <source>
        <dbReference type="ARBA" id="ARBA00022842"/>
    </source>
</evidence>
<dbReference type="GO" id="GO:0006107">
    <property type="term" value="P:oxaloacetate metabolic process"/>
    <property type="evidence" value="ECO:0007669"/>
    <property type="project" value="TreeGrafter"/>
</dbReference>
<dbReference type="AlphaFoldDB" id="A0A2S4KLC5"/>
<evidence type="ECO:0000313" key="8">
    <source>
        <dbReference type="Proteomes" id="UP000237481"/>
    </source>
</evidence>
<dbReference type="PIRSF" id="PIRSF015582">
    <property type="entry name" value="Cit_lyase_B"/>
    <property type="match status" value="1"/>
</dbReference>
<dbReference type="GO" id="GO:0003824">
    <property type="term" value="F:catalytic activity"/>
    <property type="evidence" value="ECO:0007669"/>
    <property type="project" value="InterPro"/>
</dbReference>
<gene>
    <name evidence="7" type="ORF">TPAR_08796</name>
</gene>
<dbReference type="InterPro" id="IPR011206">
    <property type="entry name" value="Citrate_lyase_beta/mcl1/mcl2"/>
</dbReference>
<evidence type="ECO:0000259" key="6">
    <source>
        <dbReference type="Pfam" id="PF03328"/>
    </source>
</evidence>
<dbReference type="STRING" id="94208.A0A2S4KLC5"/>
<proteinExistence type="predicted"/>